<dbReference type="Proteomes" id="UP001480595">
    <property type="component" value="Unassembled WGS sequence"/>
</dbReference>
<reference evidence="2 3" key="1">
    <citation type="submission" date="2023-01" db="EMBL/GenBank/DDBJ databases">
        <title>Analysis of 21 Apiospora genomes using comparative genomics revels a genus with tremendous synthesis potential of carbohydrate active enzymes and secondary metabolites.</title>
        <authorList>
            <person name="Sorensen T."/>
        </authorList>
    </citation>
    <scope>NUCLEOTIDE SEQUENCE [LARGE SCALE GENOMIC DNA]</scope>
    <source>
        <strain evidence="2 3">CBS 135458</strain>
    </source>
</reference>
<dbReference type="InterPro" id="IPR010730">
    <property type="entry name" value="HET"/>
</dbReference>
<gene>
    <name evidence="2" type="ORF">PG994_002374</name>
</gene>
<comment type="caution">
    <text evidence="2">The sequence shown here is derived from an EMBL/GenBank/DDBJ whole genome shotgun (WGS) entry which is preliminary data.</text>
</comment>
<dbReference type="RefSeq" id="XP_066721924.1">
    <property type="nucleotide sequence ID" value="XM_066853783.1"/>
</dbReference>
<dbReference type="PANTHER" id="PTHR33112:SF10">
    <property type="entry name" value="TOL"/>
    <property type="match status" value="1"/>
</dbReference>
<evidence type="ECO:0000313" key="2">
    <source>
        <dbReference type="EMBL" id="KAK8087400.1"/>
    </source>
</evidence>
<proteinExistence type="predicted"/>
<evidence type="ECO:0000259" key="1">
    <source>
        <dbReference type="Pfam" id="PF06985"/>
    </source>
</evidence>
<organism evidence="2 3">
    <name type="scientific">Apiospora phragmitis</name>
    <dbReference type="NCBI Taxonomy" id="2905665"/>
    <lineage>
        <taxon>Eukaryota</taxon>
        <taxon>Fungi</taxon>
        <taxon>Dikarya</taxon>
        <taxon>Ascomycota</taxon>
        <taxon>Pezizomycotina</taxon>
        <taxon>Sordariomycetes</taxon>
        <taxon>Xylariomycetidae</taxon>
        <taxon>Amphisphaeriales</taxon>
        <taxon>Apiosporaceae</taxon>
        <taxon>Apiospora</taxon>
    </lineage>
</organism>
<name>A0ABR1WW57_9PEZI</name>
<dbReference type="PANTHER" id="PTHR33112">
    <property type="entry name" value="DOMAIN PROTEIN, PUTATIVE-RELATED"/>
    <property type="match status" value="1"/>
</dbReference>
<evidence type="ECO:0000313" key="3">
    <source>
        <dbReference type="Proteomes" id="UP001480595"/>
    </source>
</evidence>
<protein>
    <submittedName>
        <fullName evidence="2">HET-domain-containing protein</fullName>
    </submittedName>
</protein>
<dbReference type="EMBL" id="JAQQWL010000002">
    <property type="protein sequence ID" value="KAK8087400.1"/>
    <property type="molecule type" value="Genomic_DNA"/>
</dbReference>
<dbReference type="GeneID" id="92086846"/>
<dbReference type="Pfam" id="PF06985">
    <property type="entry name" value="HET"/>
    <property type="match status" value="1"/>
</dbReference>
<sequence>MASGFAESQTQNAARTSYPNHTYMSIWADNGNLPSWAQKVQKSHIRTPFFCKATGCGENTAHSATAEAHRIHRRFLPPKKQSKIVSTGSTLATYQKPFKQGDKDDWASEAGRMGTVYENDALVIAASGSAIAQGGCFVTGSRRLSTIDLPYYTEDGDIQGVVHACAHAPGRANVPMWGPLQQRGWALQEAYFARRSIHFMPGSPTCYCREACLNERNNTGNHQKTPPWDWLIEEFSRRRLTYKSDRLMAMQRLLWVNYDPPTSEDLAQDLVELPSWTWASRGGRKSFLLERDFISEMEPVLTHNKFQVEESSALTAEGMRDHVL</sequence>
<keyword evidence="3" id="KW-1185">Reference proteome</keyword>
<feature type="domain" description="Heterokaryon incompatibility" evidence="1">
    <location>
        <begin position="99"/>
        <end position="189"/>
    </location>
</feature>
<accession>A0ABR1WW57</accession>